<proteinExistence type="predicted"/>
<organism evidence="2 3">
    <name type="scientific">Novosphingobium lindaniclasticum LE124</name>
    <dbReference type="NCBI Taxonomy" id="1096930"/>
    <lineage>
        <taxon>Bacteria</taxon>
        <taxon>Pseudomonadati</taxon>
        <taxon>Pseudomonadota</taxon>
        <taxon>Alphaproteobacteria</taxon>
        <taxon>Sphingomonadales</taxon>
        <taxon>Sphingomonadaceae</taxon>
        <taxon>Novosphingobium</taxon>
    </lineage>
</organism>
<dbReference type="AlphaFoldDB" id="T0HMT9"/>
<reference evidence="2 3" key="1">
    <citation type="journal article" date="2013" name="Genome Announc.">
        <title>Genome Sequence of Novosphingobium lindaniclasticum LE124T, Isolated from a Hexachlorocyclohexane Dumpsite.</title>
        <authorList>
            <person name="Saxena A."/>
            <person name="Nayyar N."/>
            <person name="Sangwan N."/>
            <person name="Kumari R."/>
            <person name="Khurana J.P."/>
            <person name="Lal R."/>
        </authorList>
    </citation>
    <scope>NUCLEOTIDE SEQUENCE [LARGE SCALE GENOMIC DNA]</scope>
    <source>
        <strain evidence="2 3">LE124</strain>
    </source>
</reference>
<evidence type="ECO:0000313" key="2">
    <source>
        <dbReference type="EMBL" id="EQB17701.1"/>
    </source>
</evidence>
<keyword evidence="1" id="KW-0472">Membrane</keyword>
<evidence type="ECO:0000256" key="1">
    <source>
        <dbReference type="SAM" id="Phobius"/>
    </source>
</evidence>
<keyword evidence="3" id="KW-1185">Reference proteome</keyword>
<feature type="transmembrane region" description="Helical" evidence="1">
    <location>
        <begin position="73"/>
        <end position="91"/>
    </location>
</feature>
<protein>
    <submittedName>
        <fullName evidence="2">Uncharacterized protein</fullName>
    </submittedName>
</protein>
<feature type="transmembrane region" description="Helical" evidence="1">
    <location>
        <begin position="42"/>
        <end position="61"/>
    </location>
</feature>
<comment type="caution">
    <text evidence="2">The sequence shown here is derived from an EMBL/GenBank/DDBJ whole genome shotgun (WGS) entry which is preliminary data.</text>
</comment>
<dbReference type="Proteomes" id="UP000015527">
    <property type="component" value="Unassembled WGS sequence"/>
</dbReference>
<keyword evidence="1" id="KW-0812">Transmembrane</keyword>
<keyword evidence="1" id="KW-1133">Transmembrane helix</keyword>
<gene>
    <name evidence="2" type="ORF">L284_07720</name>
</gene>
<name>T0HMT9_9SPHN</name>
<accession>T0HMT9</accession>
<evidence type="ECO:0000313" key="3">
    <source>
        <dbReference type="Proteomes" id="UP000015527"/>
    </source>
</evidence>
<sequence length="109" mass="12122">MFERWLVPALATVLSLLFFVAALASVAYLVFSTATPCEPYGYFYGLTKVGLIPIFGLSAIFMEKMKFAPKLRVFLIALALPACMVMLHGVARDWHATAEQSCRERRNGS</sequence>
<dbReference type="EMBL" id="ATHL01000054">
    <property type="protein sequence ID" value="EQB17701.1"/>
    <property type="molecule type" value="Genomic_DNA"/>
</dbReference>